<reference evidence="1 2" key="1">
    <citation type="journal article" date="2020" name="Extremophiles">
        <title>Genomic analysis of Caldalkalibacillus thermarum TA2.A1 reveals aerobic alkaliphilic metabolism and evolutionary hallmarks linking alkaliphilic bacteria and plant life.</title>
        <authorList>
            <person name="de Jong S.I."/>
            <person name="van den Broek M.A."/>
            <person name="Merkel A.Y."/>
            <person name="de la Torre Cortes P."/>
            <person name="Kalamorz F."/>
            <person name="Cook G.M."/>
            <person name="van Loosdrecht M.C.M."/>
            <person name="McMillan D.G.G."/>
        </authorList>
    </citation>
    <scope>NUCLEOTIDE SEQUENCE [LARGE SCALE GENOMIC DNA]</scope>
    <source>
        <strain evidence="1 2">TA2.A1</strain>
    </source>
</reference>
<organism evidence="1 2">
    <name type="scientific">Caldalkalibacillus thermarum (strain TA2.A1)</name>
    <dbReference type="NCBI Taxonomy" id="986075"/>
    <lineage>
        <taxon>Bacteria</taxon>
        <taxon>Bacillati</taxon>
        <taxon>Bacillota</taxon>
        <taxon>Bacilli</taxon>
        <taxon>Bacillales</taxon>
        <taxon>Bacillaceae</taxon>
        <taxon>Caldalkalibacillus</taxon>
    </lineage>
</organism>
<dbReference type="Proteomes" id="UP000825179">
    <property type="component" value="Chromosome"/>
</dbReference>
<sequence length="48" mass="5653">MKKEEDKVVIKETEVVKKYSLDELLEKVTPENIHKEINLGKARGKEVW</sequence>
<keyword evidence="2" id="KW-1185">Reference proteome</keyword>
<evidence type="ECO:0000313" key="2">
    <source>
        <dbReference type="Proteomes" id="UP000825179"/>
    </source>
</evidence>
<dbReference type="Gene3D" id="2.10.260.10">
    <property type="match status" value="1"/>
</dbReference>
<name>A0A8X8LAM3_CALTT</name>
<evidence type="ECO:0000313" key="1">
    <source>
        <dbReference type="EMBL" id="QZT33684.1"/>
    </source>
</evidence>
<accession>A0A8X8LAM3</accession>
<proteinExistence type="predicted"/>
<dbReference type="EMBL" id="CP082237">
    <property type="protein sequence ID" value="QZT33684.1"/>
    <property type="molecule type" value="Genomic_DNA"/>
</dbReference>
<gene>
    <name evidence="1" type="ORF">HUR95_15890</name>
</gene>
<dbReference type="AlphaFoldDB" id="A0A8X8LAM3"/>
<protein>
    <submittedName>
        <fullName evidence="1">Uncharacterized protein</fullName>
    </submittedName>
</protein>
<dbReference type="KEGG" id="cthu:HUR95_15890"/>
<dbReference type="RefSeq" id="WP_222822758.1">
    <property type="nucleotide sequence ID" value="NZ_CP082237.1"/>
</dbReference>